<feature type="transmembrane region" description="Helical" evidence="11">
    <location>
        <begin position="495"/>
        <end position="517"/>
    </location>
</feature>
<keyword evidence="8 11" id="KW-1133">Transmembrane helix</keyword>
<evidence type="ECO:0000256" key="8">
    <source>
        <dbReference type="ARBA" id="ARBA00022989"/>
    </source>
</evidence>
<evidence type="ECO:0000256" key="3">
    <source>
        <dbReference type="ARBA" id="ARBA00022448"/>
    </source>
</evidence>
<dbReference type="PANTHER" id="PTHR48041:SF129">
    <property type="entry name" value="PROTEIN WHITE"/>
    <property type="match status" value="1"/>
</dbReference>
<evidence type="ECO:0000256" key="2">
    <source>
        <dbReference type="ARBA" id="ARBA00005814"/>
    </source>
</evidence>
<dbReference type="SUPFAM" id="SSF52540">
    <property type="entry name" value="P-loop containing nucleoside triphosphate hydrolases"/>
    <property type="match status" value="1"/>
</dbReference>
<keyword evidence="3" id="KW-0813">Transport</keyword>
<evidence type="ECO:0000256" key="9">
    <source>
        <dbReference type="ARBA" id="ARBA00023136"/>
    </source>
</evidence>
<dbReference type="Gene3D" id="3.40.50.300">
    <property type="entry name" value="P-loop containing nucleotide triphosphate hydrolases"/>
    <property type="match status" value="1"/>
</dbReference>
<evidence type="ECO:0000313" key="14">
    <source>
        <dbReference type="Proteomes" id="UP000283509"/>
    </source>
</evidence>
<evidence type="ECO:0000256" key="11">
    <source>
        <dbReference type="SAM" id="Phobius"/>
    </source>
</evidence>
<gene>
    <name evidence="13" type="ORF">C7M84_015953</name>
</gene>
<dbReference type="OrthoDB" id="66620at2759"/>
<dbReference type="GO" id="GO:0016887">
    <property type="term" value="F:ATP hydrolysis activity"/>
    <property type="evidence" value="ECO:0007669"/>
    <property type="project" value="InterPro"/>
</dbReference>
<dbReference type="GO" id="GO:0005524">
    <property type="term" value="F:ATP binding"/>
    <property type="evidence" value="ECO:0007669"/>
    <property type="project" value="UniProtKB-KW"/>
</dbReference>
<dbReference type="InterPro" id="IPR050352">
    <property type="entry name" value="ABCG_transporters"/>
</dbReference>
<comment type="subcellular location">
    <subcellularLocation>
        <location evidence="1">Membrane</location>
        <topology evidence="1">Multi-pass membrane protein</topology>
    </subcellularLocation>
</comment>
<dbReference type="STRING" id="6689.A0A423SPA0"/>
<dbReference type="PANTHER" id="PTHR48041">
    <property type="entry name" value="ABC TRANSPORTER G FAMILY MEMBER 28"/>
    <property type="match status" value="1"/>
</dbReference>
<dbReference type="Pfam" id="PF01061">
    <property type="entry name" value="ABC2_membrane"/>
    <property type="match status" value="1"/>
</dbReference>
<dbReference type="Proteomes" id="UP000283509">
    <property type="component" value="Unassembled WGS sequence"/>
</dbReference>
<feature type="transmembrane region" description="Helical" evidence="11">
    <location>
        <begin position="468"/>
        <end position="488"/>
    </location>
</feature>
<accession>A0A423SPA0</accession>
<organism evidence="13 14">
    <name type="scientific">Penaeus vannamei</name>
    <name type="common">Whiteleg shrimp</name>
    <name type="synonym">Litopenaeus vannamei</name>
    <dbReference type="NCBI Taxonomy" id="6689"/>
    <lineage>
        <taxon>Eukaryota</taxon>
        <taxon>Metazoa</taxon>
        <taxon>Ecdysozoa</taxon>
        <taxon>Arthropoda</taxon>
        <taxon>Crustacea</taxon>
        <taxon>Multicrustacea</taxon>
        <taxon>Malacostraca</taxon>
        <taxon>Eumalacostraca</taxon>
        <taxon>Eucarida</taxon>
        <taxon>Decapoda</taxon>
        <taxon>Dendrobranchiata</taxon>
        <taxon>Penaeoidea</taxon>
        <taxon>Penaeidae</taxon>
        <taxon>Penaeus</taxon>
    </lineage>
</organism>
<dbReference type="GO" id="GO:0030659">
    <property type="term" value="C:cytoplasmic vesicle membrane"/>
    <property type="evidence" value="ECO:0007669"/>
    <property type="project" value="TreeGrafter"/>
</dbReference>
<dbReference type="PROSITE" id="PS50893">
    <property type="entry name" value="ABC_TRANSPORTER_2"/>
    <property type="match status" value="1"/>
</dbReference>
<protein>
    <recommendedName>
        <fullName evidence="10">Protein white</fullName>
    </recommendedName>
</protein>
<dbReference type="GO" id="GO:0005886">
    <property type="term" value="C:plasma membrane"/>
    <property type="evidence" value="ECO:0007669"/>
    <property type="project" value="TreeGrafter"/>
</dbReference>
<evidence type="ECO:0000256" key="7">
    <source>
        <dbReference type="ARBA" id="ARBA00022840"/>
    </source>
</evidence>
<evidence type="ECO:0000256" key="6">
    <source>
        <dbReference type="ARBA" id="ARBA00022741"/>
    </source>
</evidence>
<evidence type="ECO:0000313" key="13">
    <source>
        <dbReference type="EMBL" id="ROT66058.1"/>
    </source>
</evidence>
<comment type="caution">
    <text evidence="13">The sequence shown here is derived from an EMBL/GenBank/DDBJ whole genome shotgun (WGS) entry which is preliminary data.</text>
</comment>
<proteinExistence type="inferred from homology"/>
<dbReference type="InterPro" id="IPR017871">
    <property type="entry name" value="ABC_transporter-like_CS"/>
</dbReference>
<dbReference type="GO" id="GO:0140359">
    <property type="term" value="F:ABC-type transporter activity"/>
    <property type="evidence" value="ECO:0007669"/>
    <property type="project" value="InterPro"/>
</dbReference>
<reference evidence="13 14" key="1">
    <citation type="submission" date="2018-04" db="EMBL/GenBank/DDBJ databases">
        <authorList>
            <person name="Zhang X."/>
            <person name="Yuan J."/>
            <person name="Li F."/>
            <person name="Xiang J."/>
        </authorList>
    </citation>
    <scope>NUCLEOTIDE SEQUENCE [LARGE SCALE GENOMIC DNA]</scope>
    <source>
        <tissue evidence="13">Muscle</tissue>
    </source>
</reference>
<dbReference type="SMART" id="SM00382">
    <property type="entry name" value="AAA"/>
    <property type="match status" value="1"/>
</dbReference>
<dbReference type="FunFam" id="3.40.50.300:FF:001225">
    <property type="entry name" value="ATP-binding cassette sub-family G member"/>
    <property type="match status" value="1"/>
</dbReference>
<feature type="domain" description="ABC transporter" evidence="12">
    <location>
        <begin position="54"/>
        <end position="299"/>
    </location>
</feature>
<dbReference type="InterPro" id="IPR027417">
    <property type="entry name" value="P-loop_NTPase"/>
</dbReference>
<keyword evidence="5 11" id="KW-0812">Transmembrane</keyword>
<keyword evidence="14" id="KW-1185">Reference proteome</keyword>
<dbReference type="InterPro" id="IPR003593">
    <property type="entry name" value="AAA+_ATPase"/>
</dbReference>
<feature type="transmembrane region" description="Helical" evidence="11">
    <location>
        <begin position="523"/>
        <end position="545"/>
    </location>
</feature>
<reference evidence="13 14" key="2">
    <citation type="submission" date="2019-01" db="EMBL/GenBank/DDBJ databases">
        <title>The decoding of complex shrimp genome reveals the adaptation for benthos swimmer, frequently molting mechanism and breeding impact on genome.</title>
        <authorList>
            <person name="Sun Y."/>
            <person name="Gao Y."/>
            <person name="Yu Y."/>
        </authorList>
    </citation>
    <scope>NUCLEOTIDE SEQUENCE [LARGE SCALE GENOMIC DNA]</scope>
    <source>
        <tissue evidence="13">Muscle</tissue>
    </source>
</reference>
<keyword evidence="9 11" id="KW-0472">Membrane</keyword>
<dbReference type="GO" id="GO:0031409">
    <property type="term" value="F:pigment binding"/>
    <property type="evidence" value="ECO:0007669"/>
    <property type="project" value="UniProtKB-KW"/>
</dbReference>
<dbReference type="Pfam" id="PF00005">
    <property type="entry name" value="ABC_tran"/>
    <property type="match status" value="1"/>
</dbReference>
<keyword evidence="7" id="KW-0067">ATP-binding</keyword>
<keyword evidence="6" id="KW-0547">Nucleotide-binding</keyword>
<evidence type="ECO:0000259" key="12">
    <source>
        <dbReference type="PROSITE" id="PS50893"/>
    </source>
</evidence>
<evidence type="ECO:0000256" key="10">
    <source>
        <dbReference type="ARBA" id="ARBA00039188"/>
    </source>
</evidence>
<sequence>MVKELSAELLKTQGKFYADLWKEKPRDAPPTMPANGSDTSLDLVGEPDPLTYSWRNVSVYYSRSTKAIDVPILKGVTGICRPGELLAIMGASGAGKTTLLNVLTHRNNDKLRIVGDLFVNGHRVDPDSLTSRSAYVQQDDLFIGTLTVREQLIFQALLRMDRHVTYDERIKRVNQVIMELGLVKCENTLIGVPGKAKSISGGEMKRLSFACEILTNPSLMFCDEPTSGLDSFMAQNVVAVMKNMAERGKTIISTIHQPSSEVFAMFDRVLLMAEGRVAFLGEVEAALKFFGSTTLGPFHRPALRAARQGAQMPPEDRHDLRRVPGQLFQRGHQGGVLANEQPSGVTYQKENEDDGRCPYKASWCKQFRAVCWRSWLEVVREPFLIRVRFLQIMAIAINGGRVVQGTKHGRGGCSTSTRPLPPSHQHDFPELLGRHQHLLLPKHLFLREHYNGMYRPDVYFLAKNLVEMPFFVTYSFLYATIMYFMIGLNPSLDRFLTCALVSVLVALTAVSFGYLLSCMASSVNMALTLLAPMTIPMMLFGGFFLNEKSTPVYMIWVKYLSWFNYGNEALMINQWQGVSNLTCTGVKTCFADGESILAHLGYSQDDLWWDVACLGVLIVVYRVGEDAVVRDRGEGGRPSSAFLSHRNDGTEGLGALRLVKSGVIPSLLRGFERRKRNGC</sequence>
<dbReference type="InterPro" id="IPR003439">
    <property type="entry name" value="ABC_transporter-like_ATP-bd"/>
</dbReference>
<name>A0A423SPA0_PENVA</name>
<dbReference type="CDD" id="cd03213">
    <property type="entry name" value="ABCG_EPDR"/>
    <property type="match status" value="1"/>
</dbReference>
<evidence type="ECO:0000256" key="4">
    <source>
        <dbReference type="ARBA" id="ARBA00022474"/>
    </source>
</evidence>
<dbReference type="PROSITE" id="PS00211">
    <property type="entry name" value="ABC_TRANSPORTER_1"/>
    <property type="match status" value="1"/>
</dbReference>
<keyword evidence="4" id="KW-0608">Pigment</keyword>
<evidence type="ECO:0000256" key="1">
    <source>
        <dbReference type="ARBA" id="ARBA00004141"/>
    </source>
</evidence>
<dbReference type="InterPro" id="IPR013525">
    <property type="entry name" value="ABC2_TM"/>
</dbReference>
<evidence type="ECO:0000256" key="5">
    <source>
        <dbReference type="ARBA" id="ARBA00022692"/>
    </source>
</evidence>
<comment type="similarity">
    <text evidence="2">Belongs to the ABC transporter superfamily. ABCG family. Eye pigment precursor importer (TC 3.A.1.204) subfamily.</text>
</comment>
<dbReference type="EMBL" id="QCYY01002996">
    <property type="protein sequence ID" value="ROT66058.1"/>
    <property type="molecule type" value="Genomic_DNA"/>
</dbReference>
<dbReference type="AlphaFoldDB" id="A0A423SPA0"/>